<protein>
    <recommendedName>
        <fullName evidence="4">GTPase HflX N-terminal domain-containing protein</fullName>
    </recommendedName>
</protein>
<gene>
    <name evidence="2" type="ORF">Sxan_06910</name>
</gene>
<evidence type="ECO:0000313" key="3">
    <source>
        <dbReference type="Proteomes" id="UP000600026"/>
    </source>
</evidence>
<keyword evidence="3" id="KW-1185">Reference proteome</keyword>
<sequence>MRTGHRGGWADVDFAADPDDAGTLPASDLGSAADFGTRLDQWVLRVFGIRGDRQRHRKTPVARRGGTPSLSAVHHTRGRDRRPARRAAPPRPRDEPSPPLPVGRDAVLVGFFSAKQKDFAALMDAAAADLTAHGVRVVGRIVQRRGVSHGGAAKMSLPLSPQTLLGYGKAREAAAACERTGADAAVFLRPLTDRQRRTLTALLGCPAVTLAEALTRDRSD</sequence>
<dbReference type="AlphaFoldDB" id="A0A919LDG0"/>
<evidence type="ECO:0000313" key="2">
    <source>
        <dbReference type="EMBL" id="GHI83327.1"/>
    </source>
</evidence>
<name>A0A919LDG0_9ACTN</name>
<evidence type="ECO:0008006" key="4">
    <source>
        <dbReference type="Google" id="ProtNLM"/>
    </source>
</evidence>
<organism evidence="2 3">
    <name type="scientific">Streptomyces xanthophaeus</name>
    <dbReference type="NCBI Taxonomy" id="67385"/>
    <lineage>
        <taxon>Bacteria</taxon>
        <taxon>Bacillati</taxon>
        <taxon>Actinomycetota</taxon>
        <taxon>Actinomycetes</taxon>
        <taxon>Kitasatosporales</taxon>
        <taxon>Streptomycetaceae</taxon>
        <taxon>Streptomyces</taxon>
    </lineage>
</organism>
<feature type="region of interest" description="Disordered" evidence="1">
    <location>
        <begin position="54"/>
        <end position="102"/>
    </location>
</feature>
<feature type="compositionally biased region" description="Basic residues" evidence="1">
    <location>
        <begin position="74"/>
        <end position="85"/>
    </location>
</feature>
<evidence type="ECO:0000256" key="1">
    <source>
        <dbReference type="SAM" id="MobiDB-lite"/>
    </source>
</evidence>
<proteinExistence type="predicted"/>
<reference evidence="2" key="1">
    <citation type="submission" date="2020-09" db="EMBL/GenBank/DDBJ databases">
        <title>Whole genome shotgun sequence of Streptomyces xanthophaeus NBRC 12829.</title>
        <authorList>
            <person name="Komaki H."/>
            <person name="Tamura T."/>
        </authorList>
    </citation>
    <scope>NUCLEOTIDE SEQUENCE</scope>
    <source>
        <strain evidence="2">NBRC 12829</strain>
    </source>
</reference>
<dbReference type="EMBL" id="BNEE01000004">
    <property type="protein sequence ID" value="GHI83327.1"/>
    <property type="molecule type" value="Genomic_DNA"/>
</dbReference>
<accession>A0A919LDG0</accession>
<comment type="caution">
    <text evidence="2">The sequence shown here is derived from an EMBL/GenBank/DDBJ whole genome shotgun (WGS) entry which is preliminary data.</text>
</comment>
<dbReference type="Proteomes" id="UP000600026">
    <property type="component" value="Unassembled WGS sequence"/>
</dbReference>